<name>A0AAE3KRK8_9CYAN</name>
<dbReference type="Proteomes" id="UP001204953">
    <property type="component" value="Unassembled WGS sequence"/>
</dbReference>
<feature type="coiled-coil region" evidence="1">
    <location>
        <begin position="152"/>
        <end position="179"/>
    </location>
</feature>
<reference evidence="2" key="1">
    <citation type="submission" date="2022-06" db="EMBL/GenBank/DDBJ databases">
        <title>New cyanobacteria of genus Symplocastrum in benthos of Lake Baikal.</title>
        <authorList>
            <person name="Sorokovikova E."/>
            <person name="Tikhonova I."/>
            <person name="Krasnopeev A."/>
            <person name="Evseev P."/>
            <person name="Gladkikh A."/>
            <person name="Belykh O."/>
        </authorList>
    </citation>
    <scope>NUCLEOTIDE SEQUENCE</scope>
    <source>
        <strain evidence="2">BBK-W-15</strain>
    </source>
</reference>
<keyword evidence="3" id="KW-1185">Reference proteome</keyword>
<evidence type="ECO:0000256" key="1">
    <source>
        <dbReference type="SAM" id="Coils"/>
    </source>
</evidence>
<proteinExistence type="predicted"/>
<protein>
    <submittedName>
        <fullName evidence="2">Uncharacterized protein</fullName>
    </submittedName>
</protein>
<sequence length="3228" mass="371956">MLAEWYFCCCISANPSDTEAFLSILESLENPESDSQLLYLAYNELKRTEDRMQIYALPAVLKLLHRENLPAGLKGTIKRNFKDLSDLSEIVPESVKNPIHQLINLALSNQPSTKIMEAANTFAREREHLPQRRLTTTPYLDLKDFLPETLVLAIIADQLENHERLIDELIAEVNKQDETYSHIWEFLQEALEYQFGRMAFRLAALIVSLTLLEYPDRLRSLMAKEASVAAQAEPDLLQTYAIVLFRESNTRDTATSQCERIIQESLTLRELRNLIGEYPNQDSENLDGLFRRVGIKKTPNRTEGLPILYWQIALWEIAAQIDGATTAEELVKFWHPPTSLPNYLNVNCPKMDISIKVEDQFKSLFDLRWIPKKITLKVNNGTRFNFNNKYTWIFFSPWIARTQNPNNLYPRADEPALLIHLMGSVFVAIRLLQKLARDNFDQVEFAARLLAHASDAIATVERRYNKGEAPQLSTALMGLFRFTQRQIKLAGTGKFESINPEIFVKICERGQSLQEENTNINKEESLFLNRVLPEVLISWILDAYTSVVSPKLSGRWLNLIPDVYGYHIAHHDIKELRHNFPEQQKAALVTRFLCPNYSPSLDDRLNWTIERSKNKTRWEVDYRKLLLTKRLHPNEWMGAQWDDDCVDWGSDPSKISSNRLVYTLELLDAIGNHLLDYKIAPEVLEQKFSNWKDYLNSVGKKDNLNRFIRLRLLEFLDSPILENRSEEQILLASVLLEYGSIYELKNMLERVYPTAADGRTFKETGDARWELQKALLPMICNRLEKYTHLSQEINDERDPLSQEIKAQIPRETYQKLQHTELFKEWVTKLLYLSNIRENADNFSELGLDLENLHRRSLARQNSTTIRSKTLNVELRNDQKLLVFPSSEQALADLAIKAINYNPNRFTATVFYEDFDTAGVENLFKKIPAEIRTLNHESDPPLNVLAVVVDVAEIEKGEWKYTFDCGFEFLLTHSSDKCLFLQSGDRVKLPIRQFKEEDKLQWQVSHKHSIKGLAHRSLPGDINNIVVEEHWQHGRRTWSLQRQLGKETQQITDKVEHNPRLLRLWDADISRNFCQQSQPLNYKVFAKLAKLNDGEEWEPLDLDFSDLLSEVFYSKKNNNIAVLTIIEEKIGQFGETVWRFSHQPGKNYLIEQHRFLGDDAAILADAIANYQNSRNGSMGLLISVTPDFESGRVGLRLVTNVINPTEIDEFYPDLSVPFDDRNIRWRELFDRSDERLIAKKDNYGNWFFHLPENVVIPGYPDQVAVSWKNISPSATQKDADIDIIQWKEIQWRKACVEGETTPFHKIKPLKQDWADFINRWLNLPNKLYMEAGDRVKLSRHLGWIDPEGDGFIPCLTNENIRVWVQAESLTMLPLKHQERPLMGENREAEIFWIEWFEIQTRPDIKNITIPPDAIQNYQCVGIITQVPKSGTDGTQCQVVWQVSQGAIEEQGLQIDNLATLSIGQGYKIVGQQHHGELIFHIEKPNIRARALWSLKPWQSGKLDELYYLGLVPARDGNDWEIAESKSSPGQLICLPHQPKETSHLAVGKEIKSKELRFNENSIWEDNCTSNTARHRYSFDEPRSQYRRAVLKLNEQLLIGNCREWIGNEKVTVQTIELVLTQREDQKCVLRRRFNLRQIRDIKQQDTKSNADIWKLRLEDYLRKSPVPLRSTFAKNRGELGFWLSKGGDNEIQVPEDSSGKNWTLWVPLAPERGKFVMGGDYADEARICLFMEQRRVWASCRLVPPLTLAEFRVDYCEASPLNTDVFLLKDKDTRLYYVGAEEANELTGEQYAELHHRFEMGYGETLLIPESQLEFDDSSFSKAQFFLFHGDLIKVISFKTRELENSENDQTTQDVLNIKGIHLQWSEARQIYYQSSRYQIVHLLHLKPQSKDLEISYIDGFNENAIVAQQRKFEPKRFKAYLTPESQARLSDRQKKWEEDGESDPVIFGRLDKERFKRSYGKDIYFEHVRLSFAESSKGSCLLDKDLVFLSAGQIKLLKNDMGLTLKPPKGFDPEDVGKDAKSLLLLRRSFSVRENLLKQVYEEKGQNYFQDDRLLIQLTQNNEQRITSRLLIEGDSVPSRKASALIGFVSNLGKAGLLATIAIAEDRGVVQIEYKPGIFVRLQAYQIQSRSPDLPRGTIVRIEASDGKLSITRAAFGNAQYVSESIRPAVMLPTNDTCDTKRTNPEDWTRKEGFSIGGLPNIIARPGGYGNDRWDNILRSEAMTNLMATQHPKIACLGKDAKGKYRIAPPSDSFPCGRLIKIDNSLTVQYVPLNSEPIDSNNPSIPWHLLSFGDESVQQIIKRANAESWRYHDNETFTWVSDTQKFEVEKLKKHNVWTGPIFFQSFEGKLRLRYTQSEFRRFGFPVEELIYALKQPGRSHCYPIAGISKFVAGRSQSLEYSLWIELAPGRLVEIPVQLIVWPSGVNNKAKSLADLMHWQGFAPGDWVELELVSTDMLTIERIALKNWIPGVRNALGSNSCFLPVEAVDEKQGEITLCRGEFKLKLPFAAPNPNWQMAILTPENDLKGIAMGHHKRNPKRDDVVFLGINDKDQIVVLGFETMTPELDKVEADAWKNHLITGSLIREGAPKLYLNSEQLKYWISAAGGALPVTVEGLHKTENQHRLFFSMRHQQDAALILTGCISLARFVDILPDGYTAMLRCGSGLITLPMRQIIPGIDKFLYTTAAAQLKQAQVSLWLRREQNGEIKVGFSDDSENKDLFVESLDILLPKDGEGEVGLICQSIETKTLHWLPIQEAAWTVLSVAEFRDVFNSKGAFKVRRKFITRKNQVGKISIISILELPDVNTESKKLTVGQELFVKVVKKVETNDRNKERYLVESLTTQVILDCEIYDRQPLALGDTVPVEVLSHIKGSADLITVVPVGKKRKYLDLPTWMTKQLPEPGKCREQISKYMKWRDRQRLSLLAVENLESIDNSSDPIDRLLCHYFNDAYGSYGQNATNLNPEGQLKTAKQWEKQNRYKPEINAAFAIMAILLLNKHEEMKCEAYKLTQNLGIRALRSLHVEVLYQQWLNIKDNRLRRDGLWQRLRQLETDQHLYTPLKETSPDAIRQFCNAVEMRSDPELLPIANSLSAALGELSTIAEFDSHALITKKLIDLYLSLHPKSRMKELPNHHTNELQDILKQIDIQEFDIMLLEPLIYNEKLDDYSRDLGDVYPLYELFPQIQVEADWQSWMKDRIEYLEDLTNKCVSLQEKTKKLKDHFHKIHHILGD</sequence>
<keyword evidence="1" id="KW-0175">Coiled coil</keyword>
<dbReference type="EMBL" id="JAMZMM010000060">
    <property type="protein sequence ID" value="MCP2728537.1"/>
    <property type="molecule type" value="Genomic_DNA"/>
</dbReference>
<dbReference type="RefSeq" id="WP_254011332.1">
    <property type="nucleotide sequence ID" value="NZ_JAMZMM010000060.1"/>
</dbReference>
<comment type="caution">
    <text evidence="2">The sequence shown here is derived from an EMBL/GenBank/DDBJ whole genome shotgun (WGS) entry which is preliminary data.</text>
</comment>
<evidence type="ECO:0000313" key="3">
    <source>
        <dbReference type="Proteomes" id="UP001204953"/>
    </source>
</evidence>
<organism evidence="2 3">
    <name type="scientific">Limnofasciculus baicalensis BBK-W-15</name>
    <dbReference type="NCBI Taxonomy" id="2699891"/>
    <lineage>
        <taxon>Bacteria</taxon>
        <taxon>Bacillati</taxon>
        <taxon>Cyanobacteriota</taxon>
        <taxon>Cyanophyceae</taxon>
        <taxon>Coleofasciculales</taxon>
        <taxon>Coleofasciculaceae</taxon>
        <taxon>Limnofasciculus</taxon>
        <taxon>Limnofasciculus baicalensis</taxon>
    </lineage>
</organism>
<gene>
    <name evidence="2" type="ORF">NJ959_08615</name>
</gene>
<accession>A0AAE3KRK8</accession>
<evidence type="ECO:0000313" key="2">
    <source>
        <dbReference type="EMBL" id="MCP2728537.1"/>
    </source>
</evidence>